<dbReference type="RefSeq" id="WP_124703449.1">
    <property type="nucleotide sequence ID" value="NZ_BGOW01000002.1"/>
</dbReference>
<dbReference type="EMBL" id="BGOW01000002">
    <property type="protein sequence ID" value="GBL44609.1"/>
    <property type="molecule type" value="Genomic_DNA"/>
</dbReference>
<proteinExistence type="predicted"/>
<reference evidence="1 2" key="1">
    <citation type="journal article" date="2019" name="Front. Microbiol.">
        <title>Genomes of Neutrophilic Sulfur-Oxidizing Chemolithoautotrophs Representing 9 Proteobacterial Species From 8 Genera.</title>
        <authorList>
            <person name="Watanabe T."/>
            <person name="Kojima H."/>
            <person name="Umezawa K."/>
            <person name="Hori C."/>
            <person name="Takasuka T.E."/>
            <person name="Kato Y."/>
            <person name="Fukui M."/>
        </authorList>
    </citation>
    <scope>NUCLEOTIDE SEQUENCE [LARGE SCALE GENOMIC DNA]</scope>
    <source>
        <strain evidence="1 2">TTN</strain>
    </source>
</reference>
<comment type="caution">
    <text evidence="1">The sequence shown here is derived from an EMBL/GenBank/DDBJ whole genome shotgun (WGS) entry which is preliminary data.</text>
</comment>
<accession>A0A401JAE6</accession>
<protein>
    <submittedName>
        <fullName evidence="1">Uncharacterized protein</fullName>
    </submittedName>
</protein>
<dbReference type="AlphaFoldDB" id="A0A401JAE6"/>
<evidence type="ECO:0000313" key="1">
    <source>
        <dbReference type="EMBL" id="GBL44609.1"/>
    </source>
</evidence>
<evidence type="ECO:0000313" key="2">
    <source>
        <dbReference type="Proteomes" id="UP000286806"/>
    </source>
</evidence>
<dbReference type="OrthoDB" id="8480866at2"/>
<sequence length="90" mass="9547">MKKEILIFWLVALALAFGLSALLFHYAALAPGALAKARTPQPMESMPDVNLGNAYGTVSVTDLVGYYIEHPPAPKGTTAADDGEHRFGGC</sequence>
<name>A0A401JAE6_9PROT</name>
<dbReference type="Proteomes" id="UP000286806">
    <property type="component" value="Unassembled WGS sequence"/>
</dbReference>
<organism evidence="1 2">
    <name type="scientific">Sulfuriferula multivorans</name>
    <dbReference type="NCBI Taxonomy" id="1559896"/>
    <lineage>
        <taxon>Bacteria</taxon>
        <taxon>Pseudomonadati</taxon>
        <taxon>Pseudomonadota</taxon>
        <taxon>Betaproteobacteria</taxon>
        <taxon>Nitrosomonadales</taxon>
        <taxon>Sulfuricellaceae</taxon>
        <taxon>Sulfuriferula</taxon>
    </lineage>
</organism>
<gene>
    <name evidence="1" type="ORF">SFMTTN_0409</name>
</gene>
<keyword evidence="2" id="KW-1185">Reference proteome</keyword>